<feature type="domain" description="AB hydrolase-1" evidence="2">
    <location>
        <begin position="174"/>
        <end position="376"/>
    </location>
</feature>
<evidence type="ECO:0000259" key="2">
    <source>
        <dbReference type="Pfam" id="PF12697"/>
    </source>
</evidence>
<keyword evidence="3" id="KW-0378">Hydrolase</keyword>
<evidence type="ECO:0000313" key="4">
    <source>
        <dbReference type="Proteomes" id="UP001240483"/>
    </source>
</evidence>
<evidence type="ECO:0000256" key="1">
    <source>
        <dbReference type="SAM" id="Phobius"/>
    </source>
</evidence>
<dbReference type="Proteomes" id="UP001240483">
    <property type="component" value="Unassembled WGS sequence"/>
</dbReference>
<proteinExistence type="predicted"/>
<keyword evidence="1" id="KW-0472">Membrane</keyword>
<keyword evidence="1" id="KW-1133">Transmembrane helix</keyword>
<keyword evidence="1" id="KW-0812">Transmembrane</keyword>
<dbReference type="AlphaFoldDB" id="A0AAP4C963"/>
<accession>A0AAP4C963</accession>
<dbReference type="EMBL" id="JASODW010000008">
    <property type="protein sequence ID" value="MDK6275497.1"/>
    <property type="molecule type" value="Genomic_DNA"/>
</dbReference>
<dbReference type="GO" id="GO:0016787">
    <property type="term" value="F:hydrolase activity"/>
    <property type="evidence" value="ECO:0007669"/>
    <property type="project" value="UniProtKB-KW"/>
</dbReference>
<organism evidence="3 4">
    <name type="scientific">Pseudoglutamicibacter cumminsii</name>
    <dbReference type="NCBI Taxonomy" id="156979"/>
    <lineage>
        <taxon>Bacteria</taxon>
        <taxon>Bacillati</taxon>
        <taxon>Actinomycetota</taxon>
        <taxon>Actinomycetes</taxon>
        <taxon>Micrococcales</taxon>
        <taxon>Micrococcaceae</taxon>
        <taxon>Pseudoglutamicibacter</taxon>
    </lineage>
</organism>
<reference evidence="3" key="1">
    <citation type="submission" date="2023-05" db="EMBL/GenBank/DDBJ databases">
        <title>Cataloging the Phylogenetic Diversity of Human Bladder Bacteria.</title>
        <authorList>
            <person name="Du J."/>
        </authorList>
    </citation>
    <scope>NUCLEOTIDE SEQUENCE</scope>
    <source>
        <strain evidence="3">UMB9978</strain>
    </source>
</reference>
<feature type="transmembrane region" description="Helical" evidence="1">
    <location>
        <begin position="20"/>
        <end position="43"/>
    </location>
</feature>
<comment type="caution">
    <text evidence="3">The sequence shown here is derived from an EMBL/GenBank/DDBJ whole genome shotgun (WGS) entry which is preliminary data.</text>
</comment>
<gene>
    <name evidence="3" type="ORF">QP116_07105</name>
</gene>
<dbReference type="Pfam" id="PF12697">
    <property type="entry name" value="Abhydrolase_6"/>
    <property type="match status" value="1"/>
</dbReference>
<dbReference type="InterPro" id="IPR000073">
    <property type="entry name" value="AB_hydrolase_1"/>
</dbReference>
<evidence type="ECO:0000313" key="3">
    <source>
        <dbReference type="EMBL" id="MDK6275497.1"/>
    </source>
</evidence>
<name>A0AAP4C963_9MICC</name>
<protein>
    <submittedName>
        <fullName evidence="3">Alpha/beta fold hydrolase</fullName>
    </submittedName>
</protein>
<dbReference type="RefSeq" id="WP_219401394.1">
    <property type="nucleotide sequence ID" value="NZ_JASODW010000008.1"/>
</dbReference>
<sequence>MGSAAKKSPRTGSRMSPSSWAAVGLGAGIIGTGVITGLASLFARAVVTPSRNNADDVKILGVGRDHIGEYVDLQTRDPQATTPGRYSLWFNNQSGHAKIGDIISTPSGTHVRRRIIRIDRGDLAHATHGSIGGNYFINPTDAGVLATDVHVPLTAGPAPAWLVEGDQHADTWAILIHGRGATRLETLRGLKPLSELGLTVLSMSYRNDGEGPEVNNGRYGLGATEWHDVDAAIGYALSQGARDVVLVGWSMGGAIALRTLELSRFRHRIRALALTGPAVDWFEILRYQAKINNIPYLSGRIGGWMLGQPIGKKLTGLTAPIDLNALNWVERAGNIKTPVLIQHSRDDGFVPFISSERLAKKNPRYVTLVPFTRAGHVREWNVDPQKWETTLKDWMRATLKI</sequence>